<sequence length="100" mass="10471">MVGVVLPGSIPPQLVGHDRGRRSPRVRVVRSGPRARDSAEDVAGVHLGRHAYLVDVVGPSRGPIGYDGDRAVHGKVHAEVVWSGCTGRDLSTGHLTGAPP</sequence>
<reference evidence="2" key="1">
    <citation type="submission" date="2020-02" db="EMBL/GenBank/DDBJ databases">
        <authorList>
            <person name="Meier V. D."/>
        </authorList>
    </citation>
    <scope>NUCLEOTIDE SEQUENCE</scope>
    <source>
        <strain evidence="2">AVDCRST_MAG06</strain>
    </source>
</reference>
<protein>
    <submittedName>
        <fullName evidence="2">Uncharacterized protein</fullName>
    </submittedName>
</protein>
<feature type="compositionally biased region" description="Basic residues" evidence="1">
    <location>
        <begin position="19"/>
        <end position="28"/>
    </location>
</feature>
<organism evidence="2">
    <name type="scientific">uncultured Nocardioides sp</name>
    <dbReference type="NCBI Taxonomy" id="198441"/>
    <lineage>
        <taxon>Bacteria</taxon>
        <taxon>Bacillati</taxon>
        <taxon>Actinomycetota</taxon>
        <taxon>Actinomycetes</taxon>
        <taxon>Propionibacteriales</taxon>
        <taxon>Nocardioidaceae</taxon>
        <taxon>Nocardioides</taxon>
        <taxon>environmental samples</taxon>
    </lineage>
</organism>
<proteinExistence type="predicted"/>
<evidence type="ECO:0000256" key="1">
    <source>
        <dbReference type="SAM" id="MobiDB-lite"/>
    </source>
</evidence>
<name>A0A6J4NNV8_9ACTN</name>
<dbReference type="EMBL" id="CADCUP010000111">
    <property type="protein sequence ID" value="CAA9391555.1"/>
    <property type="molecule type" value="Genomic_DNA"/>
</dbReference>
<dbReference type="AlphaFoldDB" id="A0A6J4NNV8"/>
<accession>A0A6J4NNV8</accession>
<evidence type="ECO:0000313" key="2">
    <source>
        <dbReference type="EMBL" id="CAA9391555.1"/>
    </source>
</evidence>
<gene>
    <name evidence="2" type="ORF">AVDCRST_MAG06-1625</name>
</gene>
<feature type="region of interest" description="Disordered" evidence="1">
    <location>
        <begin position="1"/>
        <end position="34"/>
    </location>
</feature>